<dbReference type="Proteomes" id="UP000320766">
    <property type="component" value="Unassembled WGS sequence"/>
</dbReference>
<accession>A0A520KYK0</accession>
<evidence type="ECO:0000313" key="2">
    <source>
        <dbReference type="Proteomes" id="UP000320766"/>
    </source>
</evidence>
<dbReference type="PANTHER" id="PTHR43125">
    <property type="entry name" value="INOSITOL-3-PHOSPHATE SYNTHASE"/>
    <property type="match status" value="1"/>
</dbReference>
<dbReference type="InterPro" id="IPR036291">
    <property type="entry name" value="NAD(P)-bd_dom_sf"/>
</dbReference>
<dbReference type="AlphaFoldDB" id="A0A520KYK0"/>
<reference evidence="1 2" key="1">
    <citation type="journal article" date="2019" name="Nat. Microbiol.">
        <title>Wide diversity of methane and short-chain alkane metabolisms in uncultured archaea.</title>
        <authorList>
            <person name="Borrel G."/>
            <person name="Adam P.S."/>
            <person name="McKay L.J."/>
            <person name="Chen L.X."/>
            <person name="Sierra-Garcia I.N."/>
            <person name="Sieber C.M."/>
            <person name="Letourneur Q."/>
            <person name="Ghozlane A."/>
            <person name="Andersen G.L."/>
            <person name="Li W.J."/>
            <person name="Hallam S.J."/>
            <person name="Muyzer G."/>
            <person name="de Oliveira V.M."/>
            <person name="Inskeep W.P."/>
            <person name="Banfield J.F."/>
            <person name="Gribaldo S."/>
        </authorList>
    </citation>
    <scope>NUCLEOTIDE SEQUENCE [LARGE SCALE GENOMIC DNA]</scope>
    <source>
        <strain evidence="1">NM1b</strain>
    </source>
</reference>
<organism evidence="1 2">
    <name type="scientific">Candidatus Methanolliviera hydrocarbonicum</name>
    <dbReference type="NCBI Taxonomy" id="2491085"/>
    <lineage>
        <taxon>Archaea</taxon>
        <taxon>Methanobacteriati</taxon>
        <taxon>Methanobacteriota</taxon>
        <taxon>Candidatus Methanoliparia</taxon>
        <taxon>Candidatus Methanoliparales</taxon>
        <taxon>Candidatus Methanollivieraceae</taxon>
        <taxon>Candidatus Methanolliviera</taxon>
    </lineage>
</organism>
<name>A0A520KYK0_9EURY</name>
<dbReference type="GO" id="GO:0006021">
    <property type="term" value="P:inositol biosynthetic process"/>
    <property type="evidence" value="ECO:0007669"/>
    <property type="project" value="TreeGrafter"/>
</dbReference>
<dbReference type="SUPFAM" id="SSF51735">
    <property type="entry name" value="NAD(P)-binding Rossmann-fold domains"/>
    <property type="match status" value="1"/>
</dbReference>
<gene>
    <name evidence="1" type="ORF">EF807_02965</name>
</gene>
<comment type="caution">
    <text evidence="1">The sequence shown here is derived from an EMBL/GenBank/DDBJ whole genome shotgun (WGS) entry which is preliminary data.</text>
</comment>
<sequence length="124" mass="13877">MNSVIFGQGYVASILNVGLQRIKDGEIGLEGIPLGNSISKTVEAINIVGAFDLDKKKIGKNLGEVTKDYWDGNIKFDDDYIIEEGYRDNRKGGNVDLEEELERLTDIYERKDAEIFVNTITTES</sequence>
<dbReference type="Gene3D" id="3.40.50.720">
    <property type="entry name" value="NAD(P)-binding Rossmann-like Domain"/>
    <property type="match status" value="1"/>
</dbReference>
<dbReference type="EMBL" id="RXIL01000053">
    <property type="protein sequence ID" value="RZN70629.1"/>
    <property type="molecule type" value="Genomic_DNA"/>
</dbReference>
<dbReference type="InterPro" id="IPR052199">
    <property type="entry name" value="MIPS"/>
</dbReference>
<proteinExistence type="predicted"/>
<dbReference type="GO" id="GO:0004512">
    <property type="term" value="F:inositol-3-phosphate synthase activity"/>
    <property type="evidence" value="ECO:0007669"/>
    <property type="project" value="TreeGrafter"/>
</dbReference>
<feature type="non-terminal residue" evidence="1">
    <location>
        <position position="124"/>
    </location>
</feature>
<dbReference type="PANTHER" id="PTHR43125:SF1">
    <property type="entry name" value="INOSITOL-3-PHOSPHATE SYNTHASE"/>
    <property type="match status" value="1"/>
</dbReference>
<protein>
    <submittedName>
        <fullName evidence="1">Myo-inositol-1-phosphate synthase</fullName>
    </submittedName>
</protein>
<evidence type="ECO:0000313" key="1">
    <source>
        <dbReference type="EMBL" id="RZN70629.1"/>
    </source>
</evidence>